<evidence type="ECO:0000313" key="2">
    <source>
        <dbReference type="Proteomes" id="UP000886523"/>
    </source>
</evidence>
<protein>
    <submittedName>
        <fullName evidence="1">Uncharacterized protein</fullName>
    </submittedName>
</protein>
<accession>A0A9P6ARJ6</accession>
<gene>
    <name evidence="1" type="ORF">BS47DRAFT_58272</name>
</gene>
<organism evidence="1 2">
    <name type="scientific">Hydnum rufescens UP504</name>
    <dbReference type="NCBI Taxonomy" id="1448309"/>
    <lineage>
        <taxon>Eukaryota</taxon>
        <taxon>Fungi</taxon>
        <taxon>Dikarya</taxon>
        <taxon>Basidiomycota</taxon>
        <taxon>Agaricomycotina</taxon>
        <taxon>Agaricomycetes</taxon>
        <taxon>Cantharellales</taxon>
        <taxon>Hydnaceae</taxon>
        <taxon>Hydnum</taxon>
    </lineage>
</organism>
<dbReference type="EMBL" id="MU129013">
    <property type="protein sequence ID" value="KAF9510642.1"/>
    <property type="molecule type" value="Genomic_DNA"/>
</dbReference>
<dbReference type="OrthoDB" id="5570013at2759"/>
<name>A0A9P6ARJ6_9AGAM</name>
<keyword evidence="2" id="KW-1185">Reference proteome</keyword>
<comment type="caution">
    <text evidence="1">The sequence shown here is derived from an EMBL/GenBank/DDBJ whole genome shotgun (WGS) entry which is preliminary data.</text>
</comment>
<sequence length="380" mass="41324">MPPTFSPVSSTIEDGTPLSCNSWDSGTSFPSRLQYHFPANITDMFLNSCIPPSITGALHVRTGPDAKHIVVDVEVRGQILSGDQHLEVCMMSRPGPGNYGLGIYNVSPSNRRIRKIPNRMVRCSPRYPPESPLDVLIHVVIPHNVSLASLCTHLPQFSQSLGTPNPPDHKGAPNQTYPLRIGSLSLGGPVSHLTMRMDEVKKFELDIDAPLRGNLRVSESLSVTSRSSDVSVNITLVNRGNPITVNLEADHAPIDTIVKIVNLDTHGHHTTIPFPVHIAARTTYAPLGMVVAYPSSSPPVALFVEAETELAPIVVHLPPAFQGTFNLSAIQSDARVDQSTVADPSGKGRTRTVYVDNGDVDDQRGDPYRGIIWIVLYLHD</sequence>
<dbReference type="Proteomes" id="UP000886523">
    <property type="component" value="Unassembled WGS sequence"/>
</dbReference>
<dbReference type="AlphaFoldDB" id="A0A9P6ARJ6"/>
<evidence type="ECO:0000313" key="1">
    <source>
        <dbReference type="EMBL" id="KAF9510642.1"/>
    </source>
</evidence>
<proteinExistence type="predicted"/>
<reference evidence="1" key="1">
    <citation type="journal article" date="2020" name="Nat. Commun.">
        <title>Large-scale genome sequencing of mycorrhizal fungi provides insights into the early evolution of symbiotic traits.</title>
        <authorList>
            <person name="Miyauchi S."/>
            <person name="Kiss E."/>
            <person name="Kuo A."/>
            <person name="Drula E."/>
            <person name="Kohler A."/>
            <person name="Sanchez-Garcia M."/>
            <person name="Morin E."/>
            <person name="Andreopoulos B."/>
            <person name="Barry K.W."/>
            <person name="Bonito G."/>
            <person name="Buee M."/>
            <person name="Carver A."/>
            <person name="Chen C."/>
            <person name="Cichocki N."/>
            <person name="Clum A."/>
            <person name="Culley D."/>
            <person name="Crous P.W."/>
            <person name="Fauchery L."/>
            <person name="Girlanda M."/>
            <person name="Hayes R.D."/>
            <person name="Keri Z."/>
            <person name="LaButti K."/>
            <person name="Lipzen A."/>
            <person name="Lombard V."/>
            <person name="Magnuson J."/>
            <person name="Maillard F."/>
            <person name="Murat C."/>
            <person name="Nolan M."/>
            <person name="Ohm R.A."/>
            <person name="Pangilinan J."/>
            <person name="Pereira M.F."/>
            <person name="Perotto S."/>
            <person name="Peter M."/>
            <person name="Pfister S."/>
            <person name="Riley R."/>
            <person name="Sitrit Y."/>
            <person name="Stielow J.B."/>
            <person name="Szollosi G."/>
            <person name="Zifcakova L."/>
            <person name="Stursova M."/>
            <person name="Spatafora J.W."/>
            <person name="Tedersoo L."/>
            <person name="Vaario L.M."/>
            <person name="Yamada A."/>
            <person name="Yan M."/>
            <person name="Wang P."/>
            <person name="Xu J."/>
            <person name="Bruns T."/>
            <person name="Baldrian P."/>
            <person name="Vilgalys R."/>
            <person name="Dunand C."/>
            <person name="Henrissat B."/>
            <person name="Grigoriev I.V."/>
            <person name="Hibbett D."/>
            <person name="Nagy L.G."/>
            <person name="Martin F.M."/>
        </authorList>
    </citation>
    <scope>NUCLEOTIDE SEQUENCE</scope>
    <source>
        <strain evidence="1">UP504</strain>
    </source>
</reference>